<evidence type="ECO:0000256" key="3">
    <source>
        <dbReference type="ARBA" id="ARBA00022884"/>
    </source>
</evidence>
<organism evidence="9 10">
    <name type="scientific">Puccinia sorghi</name>
    <dbReference type="NCBI Taxonomy" id="27349"/>
    <lineage>
        <taxon>Eukaryota</taxon>
        <taxon>Fungi</taxon>
        <taxon>Dikarya</taxon>
        <taxon>Basidiomycota</taxon>
        <taxon>Pucciniomycotina</taxon>
        <taxon>Pucciniomycetes</taxon>
        <taxon>Pucciniales</taxon>
        <taxon>Pucciniaceae</taxon>
        <taxon>Puccinia</taxon>
    </lineage>
</organism>
<dbReference type="GO" id="GO:0061574">
    <property type="term" value="C:ASAP complex"/>
    <property type="evidence" value="ECO:0007669"/>
    <property type="project" value="TreeGrafter"/>
</dbReference>
<feature type="domain" description="RRM" evidence="8">
    <location>
        <begin position="139"/>
        <end position="217"/>
    </location>
</feature>
<dbReference type="Pfam" id="PF00076">
    <property type="entry name" value="RRM_1"/>
    <property type="match status" value="1"/>
</dbReference>
<evidence type="ECO:0000256" key="6">
    <source>
        <dbReference type="PROSITE-ProRule" id="PRU00176"/>
    </source>
</evidence>
<keyword evidence="4" id="KW-0508">mRNA splicing</keyword>
<feature type="region of interest" description="Disordered" evidence="7">
    <location>
        <begin position="1"/>
        <end position="141"/>
    </location>
</feature>
<dbReference type="GO" id="GO:0005654">
    <property type="term" value="C:nucleoplasm"/>
    <property type="evidence" value="ECO:0007669"/>
    <property type="project" value="TreeGrafter"/>
</dbReference>
<protein>
    <recommendedName>
        <fullName evidence="8">RRM domain-containing protein</fullName>
    </recommendedName>
</protein>
<evidence type="ECO:0000313" key="10">
    <source>
        <dbReference type="Proteomes" id="UP000037035"/>
    </source>
</evidence>
<gene>
    <name evidence="9" type="ORF">VP01_3875g1</name>
</gene>
<evidence type="ECO:0000256" key="7">
    <source>
        <dbReference type="SAM" id="MobiDB-lite"/>
    </source>
</evidence>
<feature type="compositionally biased region" description="Low complexity" evidence="7">
    <location>
        <begin position="245"/>
        <end position="269"/>
    </location>
</feature>
<dbReference type="CDD" id="cd12365">
    <property type="entry name" value="RRM_RNPS1"/>
    <property type="match status" value="1"/>
</dbReference>
<evidence type="ECO:0000313" key="9">
    <source>
        <dbReference type="EMBL" id="KNZ51647.1"/>
    </source>
</evidence>
<evidence type="ECO:0000256" key="4">
    <source>
        <dbReference type="ARBA" id="ARBA00023187"/>
    </source>
</evidence>
<feature type="compositionally biased region" description="Polar residues" evidence="7">
    <location>
        <begin position="230"/>
        <end position="241"/>
    </location>
</feature>
<keyword evidence="5" id="KW-0539">Nucleus</keyword>
<dbReference type="SUPFAM" id="SSF54928">
    <property type="entry name" value="RNA-binding domain, RBD"/>
    <property type="match status" value="1"/>
</dbReference>
<name>A0A0L6UTR3_9BASI</name>
<dbReference type="InterPro" id="IPR034201">
    <property type="entry name" value="RNPS1_RRM"/>
</dbReference>
<evidence type="ECO:0000256" key="1">
    <source>
        <dbReference type="ARBA" id="ARBA00004123"/>
    </source>
</evidence>
<comment type="subcellular location">
    <subcellularLocation>
        <location evidence="1">Nucleus</location>
    </subcellularLocation>
</comment>
<dbReference type="InterPro" id="IPR035979">
    <property type="entry name" value="RBD_domain_sf"/>
</dbReference>
<feature type="compositionally biased region" description="Basic residues" evidence="7">
    <location>
        <begin position="33"/>
        <end position="45"/>
    </location>
</feature>
<feature type="compositionally biased region" description="Polar residues" evidence="7">
    <location>
        <begin position="282"/>
        <end position="291"/>
    </location>
</feature>
<evidence type="ECO:0000256" key="5">
    <source>
        <dbReference type="ARBA" id="ARBA00023242"/>
    </source>
</evidence>
<dbReference type="Proteomes" id="UP000037035">
    <property type="component" value="Unassembled WGS sequence"/>
</dbReference>
<keyword evidence="2" id="KW-0507">mRNA processing</keyword>
<dbReference type="OrthoDB" id="252020at2759"/>
<feature type="compositionally biased region" description="Low complexity" evidence="7">
    <location>
        <begin position="56"/>
        <end position="91"/>
    </location>
</feature>
<dbReference type="GO" id="GO:0005737">
    <property type="term" value="C:cytoplasm"/>
    <property type="evidence" value="ECO:0007669"/>
    <property type="project" value="TreeGrafter"/>
</dbReference>
<dbReference type="STRING" id="27349.A0A0L6UTR3"/>
<dbReference type="InterPro" id="IPR012677">
    <property type="entry name" value="Nucleotide-bd_a/b_plait_sf"/>
</dbReference>
<dbReference type="VEuPathDB" id="FungiDB:VP01_3875g1"/>
<comment type="caution">
    <text evidence="9">The sequence shown here is derived from an EMBL/GenBank/DDBJ whole genome shotgun (WGS) entry which is preliminary data.</text>
</comment>
<keyword evidence="3 6" id="KW-0694">RNA-binding</keyword>
<feature type="compositionally biased region" description="Low complexity" evidence="7">
    <location>
        <begin position="328"/>
        <end position="349"/>
    </location>
</feature>
<feature type="compositionally biased region" description="Low complexity" evidence="7">
    <location>
        <begin position="101"/>
        <end position="125"/>
    </location>
</feature>
<dbReference type="PANTHER" id="PTHR15481">
    <property type="entry name" value="RIBONUCLEIC ACID BINDING PROTEIN S1"/>
    <property type="match status" value="1"/>
</dbReference>
<dbReference type="AlphaFoldDB" id="A0A0L6UTR3"/>
<proteinExistence type="predicted"/>
<dbReference type="EMBL" id="LAVV01008918">
    <property type="protein sequence ID" value="KNZ51647.1"/>
    <property type="molecule type" value="Genomic_DNA"/>
</dbReference>
<dbReference type="SMART" id="SM00360">
    <property type="entry name" value="RRM"/>
    <property type="match status" value="1"/>
</dbReference>
<reference evidence="9 10" key="1">
    <citation type="submission" date="2015-08" db="EMBL/GenBank/DDBJ databases">
        <title>Next Generation Sequencing and Analysis of the Genome of Puccinia sorghi L Schw, the Causal Agent of Maize Common Rust.</title>
        <authorList>
            <person name="Rochi L."/>
            <person name="Burguener G."/>
            <person name="Darino M."/>
            <person name="Turjanski A."/>
            <person name="Kreff E."/>
            <person name="Dieguez M.J."/>
            <person name="Sacco F."/>
        </authorList>
    </citation>
    <scope>NUCLEOTIDE SEQUENCE [LARGE SCALE GENOMIC DNA]</scope>
    <source>
        <strain evidence="9 10">RO10H11247</strain>
    </source>
</reference>
<evidence type="ECO:0000256" key="2">
    <source>
        <dbReference type="ARBA" id="ARBA00022664"/>
    </source>
</evidence>
<dbReference type="Gene3D" id="3.30.70.330">
    <property type="match status" value="1"/>
</dbReference>
<keyword evidence="10" id="KW-1185">Reference proteome</keyword>
<dbReference type="PANTHER" id="PTHR15481:SF0">
    <property type="entry name" value="LD23870P-RELATED"/>
    <property type="match status" value="1"/>
</dbReference>
<dbReference type="PROSITE" id="PS50102">
    <property type="entry name" value="RRM"/>
    <property type="match status" value="1"/>
</dbReference>
<sequence>MASPRGRSASPKPLRTHSNPSKSESRDAPNGYKKSKASPRRRSFLKSRSESRRSSRAASFQSRRSDSRSMSISRSSSDNRSRSRSYSSSRSRSPRRKRARSYSNSPSRSRSRSRSGSYSSYSSRSVSREPAGRNSGGSRMAEVSKLTKNVTADHIREIFQVYGKIKEVDLPIVRRIGSHRGTAIVTFETDKAAQKAVSHMDRGQLDGSLISVQIYRPPSPPRGPAALRRGSNTYRGSSGNGNRYGAPRGPSAPRRNASPPRRFFGGRSRSPPRRSFAESRPTGRSQRSRSPTYRRKRSLSRSPSRSPRRVRRSSPQYGGRNSRRNRSYSRSGSSSYTRSSVSRSPSPRK</sequence>
<dbReference type="InterPro" id="IPR000504">
    <property type="entry name" value="RRM_dom"/>
</dbReference>
<dbReference type="GO" id="GO:0000398">
    <property type="term" value="P:mRNA splicing, via spliceosome"/>
    <property type="evidence" value="ECO:0007669"/>
    <property type="project" value="TreeGrafter"/>
</dbReference>
<feature type="region of interest" description="Disordered" evidence="7">
    <location>
        <begin position="213"/>
        <end position="349"/>
    </location>
</feature>
<accession>A0A0L6UTR3</accession>
<evidence type="ECO:0000259" key="8">
    <source>
        <dbReference type="PROSITE" id="PS50102"/>
    </source>
</evidence>
<dbReference type="GO" id="GO:0003723">
    <property type="term" value="F:RNA binding"/>
    <property type="evidence" value="ECO:0007669"/>
    <property type="project" value="UniProtKB-UniRule"/>
</dbReference>